<keyword evidence="5" id="KW-0325">Glycoprotein</keyword>
<keyword evidence="3" id="KW-0677">Repeat</keyword>
<feature type="domain" description="Sushi" evidence="8">
    <location>
        <begin position="333"/>
        <end position="391"/>
    </location>
</feature>
<feature type="disulfide bond" evidence="6">
    <location>
        <begin position="303"/>
        <end position="330"/>
    </location>
</feature>
<dbReference type="SUPFAM" id="SSF57535">
    <property type="entry name" value="Complement control module/SCR domain"/>
    <property type="match status" value="15"/>
</dbReference>
<dbReference type="PROSITE" id="PS50923">
    <property type="entry name" value="SUSHI"/>
    <property type="match status" value="13"/>
</dbReference>
<comment type="caution">
    <text evidence="10">The sequence shown here is derived from an EMBL/GenBank/DDBJ whole genome shotgun (WGS) entry which is preliminary data.</text>
</comment>
<evidence type="ECO:0000256" key="6">
    <source>
        <dbReference type="PROSITE-ProRule" id="PRU00302"/>
    </source>
</evidence>
<accession>A0A1D1VX49</accession>
<sequence>MRKSSYICALFSFLLLTSVAGGRSNRVKGTSAYELAAAHETIRLCPRNLDNVDTGYRKCLRPCVTDNDCKGRRKKCLCDGDCGMSCVKPNTKCAPLTDPLNGKVHTTGIEAFGARVFYTCQPEFKLKGLRARSCQGDGTWSHEAPVCQPDVKCGNPPEIPHAQHNADWRHHQYELDTMIQYTCESGYAIEGFARAKCIYFNGTAKWFGPDLRCLPRNCGDPGGITNGYVEGSVFHYPHHVKFHCYPGYNLIGKSVRYCQRNGKWDGDGNPLCKAVECPRPADPYNGFAVVTSLKYESPVTYTCKPGYQVVNQEERRCQANQTWSGPEPKCEVVNCGPPPPIPNGGYNGTTTSFNSVVMFYCNHGFKFVGMTTTAKCKADGNWSHEAPKCFAPCTIPYIEFGTVNGSPGDRLSHGDLLNVSCVPKYELAYSASPSMCYNGTFTQIPTCQAASCKHAPPHPKRGLVIAPKTDHGMKARFICNKGFRIIGEDTATCEYGNWTVQTPPICQEMYCPWPGKLPNGTIYLVGAMGSYEYYDYIKTVVQDRQIRYECSKGYFLQGGPAGATCVDGNWSPIEKPKCHPGLHSPKSVFGRRMKRETLEAPCSDGLKSDRFEQSNLLKDPEDASHFIATIKCRPGFTVNVPDGSATCKNGMWKPRKPECVPLTCRVPETMNGYFKDFNQTVAAWSELQDQKVLAFACFVGFQISGPETILCSTGQWIPPVMPECIPASCHLPELHNGGYDGGYRSGFVVGHNSIIGFHCLDYFWRSPSESVVRCNLGILAPKSPECLSTSSTQAPARVNDLRREVGKKTESRNTTVVISEKSLLPPEVIPTTKNCSLGNLDHIVVYQANTKLNVSSSNIFPDNTELLFHCEHLGLYQLIGSPRLICTNNRWDGMVPRCESLTGSAEPASLPPAVHYRITSGIIGFSSHGELLVYPSTNLLLDCEWPRQKDTPSWTVSHSFRRYSKAWVDLDKRSVYRLSILHAVEEDSGVFTCLTPRGKAHSIIIKVRSVECPVIVPSIAGLSTNTSSTRMGTSVAFSCMKGTTLHGPKTILCLPTGSWSDVPPTCTSALCPVINPTSKHLKVYAISREPGSTVEFSCMSGTRLLGRSSAKCLTDASWSADVPQCEELYCSAPEPPQNGWLSKRSSSFKVGEKLEVLCKAGYAVVGGDSQLQCDESGNWSSETPVCSPSCNYPGHPENGRIILPSFLKFYYATNESITFACEDSFTLRGSNIIFCTENGRWSSRLPTCTIS</sequence>
<feature type="domain" description="Sushi" evidence="8">
    <location>
        <begin position="84"/>
        <end position="149"/>
    </location>
</feature>
<dbReference type="InterPro" id="IPR035976">
    <property type="entry name" value="Sushi/SCR/CCP_sf"/>
</dbReference>
<dbReference type="InterPro" id="IPR000436">
    <property type="entry name" value="Sushi_SCR_CCP_dom"/>
</dbReference>
<dbReference type="PROSITE" id="PS51390">
    <property type="entry name" value="WAP"/>
    <property type="match status" value="1"/>
</dbReference>
<dbReference type="Pfam" id="PF00084">
    <property type="entry name" value="Sushi"/>
    <property type="match status" value="13"/>
</dbReference>
<keyword evidence="4 6" id="KW-1015">Disulfide bond</keyword>
<evidence type="ECO:0000313" key="11">
    <source>
        <dbReference type="Proteomes" id="UP000186922"/>
    </source>
</evidence>
<protein>
    <recommendedName>
        <fullName evidence="12">Sushi, von Willebrand factor type A, EGF and pentraxin domain-containing protein 1</fullName>
    </recommendedName>
</protein>
<feature type="domain" description="Sushi" evidence="8">
    <location>
        <begin position="1188"/>
        <end position="1250"/>
    </location>
</feature>
<reference evidence="10 11" key="1">
    <citation type="journal article" date="2016" name="Nat. Commun.">
        <title>Extremotolerant tardigrade genome and improved radiotolerance of human cultured cells by tardigrade-unique protein.</title>
        <authorList>
            <person name="Hashimoto T."/>
            <person name="Horikawa D.D."/>
            <person name="Saito Y."/>
            <person name="Kuwahara H."/>
            <person name="Kozuka-Hata H."/>
            <person name="Shin-I T."/>
            <person name="Minakuchi Y."/>
            <person name="Ohishi K."/>
            <person name="Motoyama A."/>
            <person name="Aizu T."/>
            <person name="Enomoto A."/>
            <person name="Kondo K."/>
            <person name="Tanaka S."/>
            <person name="Hara Y."/>
            <person name="Koshikawa S."/>
            <person name="Sagara H."/>
            <person name="Miura T."/>
            <person name="Yokobori S."/>
            <person name="Miyagawa K."/>
            <person name="Suzuki Y."/>
            <person name="Kubo T."/>
            <person name="Oyama M."/>
            <person name="Kohara Y."/>
            <person name="Fujiyama A."/>
            <person name="Arakawa K."/>
            <person name="Katayama T."/>
            <person name="Toyoda A."/>
            <person name="Kunieda T."/>
        </authorList>
    </citation>
    <scope>NUCLEOTIDE SEQUENCE [LARGE SCALE GENOMIC DNA]</scope>
    <source>
        <strain evidence="10 11">YOKOZUNA-1</strain>
    </source>
</reference>
<feature type="domain" description="Sushi" evidence="8">
    <location>
        <begin position="1128"/>
        <end position="1186"/>
    </location>
</feature>
<feature type="domain" description="Sushi" evidence="8">
    <location>
        <begin position="1069"/>
        <end position="1127"/>
    </location>
</feature>
<evidence type="ECO:0000313" key="10">
    <source>
        <dbReference type="EMBL" id="GAV05641.1"/>
    </source>
</evidence>
<dbReference type="Proteomes" id="UP000186922">
    <property type="component" value="Unassembled WGS sequence"/>
</dbReference>
<feature type="disulfide bond" evidence="6">
    <location>
        <begin position="479"/>
        <end position="506"/>
    </location>
</feature>
<gene>
    <name evidence="10" type="primary">RvY_15741-1</name>
    <name evidence="10" type="synonym">RvY_15741.1</name>
    <name evidence="10" type="ORF">RvY_15741</name>
</gene>
<feature type="domain" description="Sushi" evidence="8">
    <location>
        <begin position="151"/>
        <end position="215"/>
    </location>
</feature>
<dbReference type="EMBL" id="BDGG01000012">
    <property type="protein sequence ID" value="GAV05641.1"/>
    <property type="molecule type" value="Genomic_DNA"/>
</dbReference>
<proteinExistence type="predicted"/>
<dbReference type="PANTHER" id="PTHR46393">
    <property type="entry name" value="SUSHI DOMAIN-CONTAINING PROTEIN"/>
    <property type="match status" value="1"/>
</dbReference>
<dbReference type="OrthoDB" id="5804959at2759"/>
<evidence type="ECO:0000259" key="8">
    <source>
        <dbReference type="PROSITE" id="PS50923"/>
    </source>
</evidence>
<keyword evidence="1 6" id="KW-0768">Sushi</keyword>
<organism evidence="10 11">
    <name type="scientific">Ramazzottius varieornatus</name>
    <name type="common">Water bear</name>
    <name type="synonym">Tardigrade</name>
    <dbReference type="NCBI Taxonomy" id="947166"/>
    <lineage>
        <taxon>Eukaryota</taxon>
        <taxon>Metazoa</taxon>
        <taxon>Ecdysozoa</taxon>
        <taxon>Tardigrada</taxon>
        <taxon>Eutardigrada</taxon>
        <taxon>Parachela</taxon>
        <taxon>Hypsibioidea</taxon>
        <taxon>Ramazzottiidae</taxon>
        <taxon>Ramazzottius</taxon>
    </lineage>
</organism>
<feature type="domain" description="WAP" evidence="9">
    <location>
        <begin position="36"/>
        <end position="90"/>
    </location>
</feature>
<feature type="domain" description="Sushi" evidence="8">
    <location>
        <begin position="450"/>
        <end position="508"/>
    </location>
</feature>
<evidence type="ECO:0000256" key="7">
    <source>
        <dbReference type="SAM" id="SignalP"/>
    </source>
</evidence>
<dbReference type="Gene3D" id="2.10.70.10">
    <property type="entry name" value="Complement Module, domain 1"/>
    <property type="match status" value="15"/>
</dbReference>
<name>A0A1D1VX49_RAMVA</name>
<feature type="domain" description="Sushi" evidence="8">
    <location>
        <begin position="509"/>
        <end position="580"/>
    </location>
</feature>
<feature type="disulfide bond" evidence="6">
    <location>
        <begin position="1221"/>
        <end position="1248"/>
    </location>
</feature>
<feature type="domain" description="Sushi" evidence="8">
    <location>
        <begin position="216"/>
        <end position="274"/>
    </location>
</feature>
<evidence type="ECO:0000256" key="2">
    <source>
        <dbReference type="ARBA" id="ARBA00022729"/>
    </source>
</evidence>
<dbReference type="AlphaFoldDB" id="A0A1D1VX49"/>
<evidence type="ECO:0000256" key="1">
    <source>
        <dbReference type="ARBA" id="ARBA00022659"/>
    </source>
</evidence>
<feature type="disulfide bond" evidence="6">
    <location>
        <begin position="1039"/>
        <end position="1066"/>
    </location>
</feature>
<dbReference type="GO" id="GO:0030414">
    <property type="term" value="F:peptidase inhibitor activity"/>
    <property type="evidence" value="ECO:0007669"/>
    <property type="project" value="InterPro"/>
</dbReference>
<dbReference type="SMART" id="SM00032">
    <property type="entry name" value="CCP"/>
    <property type="match status" value="16"/>
</dbReference>
<dbReference type="CDD" id="cd00033">
    <property type="entry name" value="CCP"/>
    <property type="match status" value="12"/>
</dbReference>
<evidence type="ECO:0000256" key="5">
    <source>
        <dbReference type="ARBA" id="ARBA00023180"/>
    </source>
</evidence>
<dbReference type="GO" id="GO:0005576">
    <property type="term" value="C:extracellular region"/>
    <property type="evidence" value="ECO:0007669"/>
    <property type="project" value="InterPro"/>
</dbReference>
<dbReference type="InterPro" id="IPR008197">
    <property type="entry name" value="WAP_dom"/>
</dbReference>
<evidence type="ECO:0000256" key="4">
    <source>
        <dbReference type="ARBA" id="ARBA00023157"/>
    </source>
</evidence>
<feature type="domain" description="Sushi" evidence="8">
    <location>
        <begin position="662"/>
        <end position="726"/>
    </location>
</feature>
<feature type="domain" description="Sushi" evidence="8">
    <location>
        <begin position="275"/>
        <end position="332"/>
    </location>
</feature>
<feature type="disulfide bond" evidence="6">
    <location>
        <begin position="697"/>
        <end position="724"/>
    </location>
</feature>
<keyword evidence="11" id="KW-1185">Reference proteome</keyword>
<evidence type="ECO:0000256" key="3">
    <source>
        <dbReference type="ARBA" id="ARBA00022737"/>
    </source>
</evidence>
<dbReference type="STRING" id="947166.A0A1D1VX49"/>
<evidence type="ECO:0000259" key="9">
    <source>
        <dbReference type="PROSITE" id="PS51390"/>
    </source>
</evidence>
<dbReference type="PANTHER" id="PTHR46393:SF7">
    <property type="entry name" value="COMPLEMENT C2"/>
    <property type="match status" value="1"/>
</dbReference>
<feature type="disulfide bond" evidence="6">
    <location>
        <begin position="1130"/>
        <end position="1173"/>
    </location>
</feature>
<feature type="disulfide bond" evidence="6">
    <location>
        <begin position="120"/>
        <end position="147"/>
    </location>
</feature>
<evidence type="ECO:0008006" key="12">
    <source>
        <dbReference type="Google" id="ProtNLM"/>
    </source>
</evidence>
<feature type="signal peptide" evidence="7">
    <location>
        <begin position="1"/>
        <end position="21"/>
    </location>
</feature>
<comment type="caution">
    <text evidence="6">Lacks conserved residue(s) required for the propagation of feature annotation.</text>
</comment>
<keyword evidence="2 7" id="KW-0732">Signal</keyword>
<feature type="disulfide bond" evidence="6">
    <location>
        <begin position="1098"/>
        <end position="1125"/>
    </location>
</feature>
<feature type="domain" description="Sushi" evidence="8">
    <location>
        <begin position="833"/>
        <end position="900"/>
    </location>
</feature>
<feature type="chain" id="PRO_5008898948" description="Sushi, von Willebrand factor type A, EGF and pentraxin domain-containing protein 1" evidence="7">
    <location>
        <begin position="22"/>
        <end position="1251"/>
    </location>
</feature>
<feature type="domain" description="Sushi" evidence="8">
    <location>
        <begin position="1010"/>
        <end position="1068"/>
    </location>
</feature>